<dbReference type="GO" id="GO:0005739">
    <property type="term" value="C:mitochondrion"/>
    <property type="evidence" value="ECO:0007669"/>
    <property type="project" value="UniProtKB-SubCell"/>
</dbReference>
<dbReference type="InterPro" id="IPR026591">
    <property type="entry name" value="Sirtuin_cat_small_dom_sf"/>
</dbReference>
<dbReference type="OrthoDB" id="420264at2759"/>
<evidence type="ECO:0000256" key="6">
    <source>
        <dbReference type="ARBA" id="ARBA00023027"/>
    </source>
</evidence>
<evidence type="ECO:0000256" key="4">
    <source>
        <dbReference type="ARBA" id="ARBA00022723"/>
    </source>
</evidence>
<feature type="binding site" evidence="7">
    <location>
        <position position="326"/>
    </location>
    <ligand>
        <name>Zn(2+)</name>
        <dbReference type="ChEBI" id="CHEBI:29105"/>
    </ligand>
</feature>
<dbReference type="GO" id="GO:0005634">
    <property type="term" value="C:nucleus"/>
    <property type="evidence" value="ECO:0007669"/>
    <property type="project" value="TreeGrafter"/>
</dbReference>
<evidence type="ECO:0000256" key="7">
    <source>
        <dbReference type="PROSITE-ProRule" id="PRU00236"/>
    </source>
</evidence>
<dbReference type="PANTHER" id="PTHR11085">
    <property type="entry name" value="NAD-DEPENDENT PROTEIN DEACYLASE SIRTUIN-5, MITOCHONDRIAL-RELATED"/>
    <property type="match status" value="1"/>
</dbReference>
<evidence type="ECO:0000256" key="8">
    <source>
        <dbReference type="SAM" id="MobiDB-lite"/>
    </source>
</evidence>
<keyword evidence="5 7" id="KW-0862">Zinc</keyword>
<dbReference type="Pfam" id="PF04574">
    <property type="entry name" value="DUF592"/>
    <property type="match status" value="1"/>
</dbReference>
<dbReference type="GO" id="GO:0046970">
    <property type="term" value="F:histone H4K16 deacetylase activity, NAD-dependent"/>
    <property type="evidence" value="ECO:0007669"/>
    <property type="project" value="TreeGrafter"/>
</dbReference>
<dbReference type="PANTHER" id="PTHR11085:SF9">
    <property type="entry name" value="NAD-DEPENDENT PROTEIN DEACETYLASE SIRTUIN-1"/>
    <property type="match status" value="1"/>
</dbReference>
<comment type="caution">
    <text evidence="7">Lacks conserved residue(s) required for the propagation of feature annotation.</text>
</comment>
<sequence>MDSAHSDSLSSPSPSSGSVSSTQMIDPDQMMDWKQWERYMAKIQSRGLNRFLNRYVVTNRMDIRKFLVNLELTITIALTEQSDDDDHDQNLNKVQALVRLENSILKFLKIRKKLPEYNSIDDAVSLIQRAQRILILTGAGISTCLESENGLYSQLEDYEGLDDPHDMFDLKFFKSNPLPFYKFLKTIFPFSSTTTTTISGSSNNDPSTRSASAKPIIPSDSHRFIKLVESNSKLLRNYSLVNVLIIFPKELASEYRYLGNESWGQEFDTMSRSVSPFDNYMKCSFAKFTCLKCRAKYPANQFEDSIARSQVVLCPTCRKPEADGACSSSSNKRRKVDIVKFDAASSDDELEVDWVDLGLMKPDIIFFVCHVPFPYICLISGHPSIPCGINVDARKLILLC</sequence>
<evidence type="ECO:0000256" key="5">
    <source>
        <dbReference type="ARBA" id="ARBA00022833"/>
    </source>
</evidence>
<keyword evidence="4 7" id="KW-0479">Metal-binding</keyword>
<dbReference type="STRING" id="27349.A0A0L6UAM1"/>
<evidence type="ECO:0000259" key="9">
    <source>
        <dbReference type="PROSITE" id="PS50305"/>
    </source>
</evidence>
<feature type="region of interest" description="Disordered" evidence="8">
    <location>
        <begin position="1"/>
        <end position="24"/>
    </location>
</feature>
<dbReference type="SUPFAM" id="SSF52467">
    <property type="entry name" value="DHS-like NAD/FAD-binding domain"/>
    <property type="match status" value="1"/>
</dbReference>
<keyword evidence="3" id="KW-0808">Transferase</keyword>
<comment type="caution">
    <text evidence="10">The sequence shown here is derived from an EMBL/GenBank/DDBJ whole genome shotgun (WGS) entry which is preliminary data.</text>
</comment>
<evidence type="ECO:0000256" key="2">
    <source>
        <dbReference type="ARBA" id="ARBA00022491"/>
    </source>
</evidence>
<feature type="binding site" evidence="7">
    <location>
        <position position="317"/>
    </location>
    <ligand>
        <name>Zn(2+)</name>
        <dbReference type="ChEBI" id="CHEBI:29105"/>
    </ligand>
</feature>
<feature type="binding site" evidence="7">
    <location>
        <position position="293"/>
    </location>
    <ligand>
        <name>Zn(2+)</name>
        <dbReference type="ChEBI" id="CHEBI:29105"/>
    </ligand>
</feature>
<dbReference type="InterPro" id="IPR026590">
    <property type="entry name" value="Ssirtuin_cat_dom"/>
</dbReference>
<dbReference type="Gene3D" id="3.40.50.1220">
    <property type="entry name" value="TPP-binding domain"/>
    <property type="match status" value="1"/>
</dbReference>
<protein>
    <recommendedName>
        <fullName evidence="9">Deacetylase sirtuin-type domain-containing protein</fullName>
    </recommendedName>
</protein>
<keyword evidence="2" id="KW-0678">Repressor</keyword>
<dbReference type="InterPro" id="IPR029035">
    <property type="entry name" value="DHS-like_NAD/FAD-binding_dom"/>
</dbReference>
<gene>
    <name evidence="10" type="ORF">VP01_7g1</name>
</gene>
<dbReference type="InterPro" id="IPR050134">
    <property type="entry name" value="NAD-dep_sirtuin_deacylases"/>
</dbReference>
<evidence type="ECO:0000313" key="10">
    <source>
        <dbReference type="EMBL" id="KNZ45561.1"/>
    </source>
</evidence>
<dbReference type="PROSITE" id="PS50305">
    <property type="entry name" value="SIRTUIN"/>
    <property type="match status" value="1"/>
</dbReference>
<evidence type="ECO:0000313" key="11">
    <source>
        <dbReference type="Proteomes" id="UP000037035"/>
    </source>
</evidence>
<keyword evidence="11" id="KW-1185">Reference proteome</keyword>
<dbReference type="VEuPathDB" id="FungiDB:VP01_7g1"/>
<proteinExistence type="predicted"/>
<name>A0A0L6UAM1_9BASI</name>
<comment type="subcellular location">
    <subcellularLocation>
        <location evidence="1">Mitochondrion</location>
    </subcellularLocation>
</comment>
<feature type="domain" description="Deacetylase sirtuin-type" evidence="9">
    <location>
        <begin position="113"/>
        <end position="400"/>
    </location>
</feature>
<evidence type="ECO:0000256" key="1">
    <source>
        <dbReference type="ARBA" id="ARBA00004173"/>
    </source>
</evidence>
<accession>A0A0L6UAM1</accession>
<dbReference type="GO" id="GO:0046872">
    <property type="term" value="F:metal ion binding"/>
    <property type="evidence" value="ECO:0007669"/>
    <property type="project" value="UniProtKB-KW"/>
</dbReference>
<organism evidence="10 11">
    <name type="scientific">Puccinia sorghi</name>
    <dbReference type="NCBI Taxonomy" id="27349"/>
    <lineage>
        <taxon>Eukaryota</taxon>
        <taxon>Fungi</taxon>
        <taxon>Dikarya</taxon>
        <taxon>Basidiomycota</taxon>
        <taxon>Pucciniomycotina</taxon>
        <taxon>Pucciniomycetes</taxon>
        <taxon>Pucciniales</taxon>
        <taxon>Pucciniaceae</taxon>
        <taxon>Puccinia</taxon>
    </lineage>
</organism>
<keyword evidence="6" id="KW-0520">NAD</keyword>
<feature type="compositionally biased region" description="Low complexity" evidence="8">
    <location>
        <begin position="6"/>
        <end position="21"/>
    </location>
</feature>
<dbReference type="Proteomes" id="UP000037035">
    <property type="component" value="Unassembled WGS sequence"/>
</dbReference>
<evidence type="ECO:0000256" key="3">
    <source>
        <dbReference type="ARBA" id="ARBA00022679"/>
    </source>
</evidence>
<feature type="region of interest" description="Disordered" evidence="8">
    <location>
        <begin position="195"/>
        <end position="214"/>
    </location>
</feature>
<dbReference type="AlphaFoldDB" id="A0A0L6UAM1"/>
<dbReference type="EMBL" id="LAVV01013495">
    <property type="protein sequence ID" value="KNZ45561.1"/>
    <property type="molecule type" value="Genomic_DNA"/>
</dbReference>
<dbReference type="Gene3D" id="3.30.1600.10">
    <property type="entry name" value="SIR2/SIRT2 'Small Domain"/>
    <property type="match status" value="1"/>
</dbReference>
<dbReference type="GO" id="GO:0070403">
    <property type="term" value="F:NAD+ binding"/>
    <property type="evidence" value="ECO:0007669"/>
    <property type="project" value="TreeGrafter"/>
</dbReference>
<feature type="binding site" evidence="7">
    <location>
        <position position="290"/>
    </location>
    <ligand>
        <name>Zn(2+)</name>
        <dbReference type="ChEBI" id="CHEBI:29105"/>
    </ligand>
</feature>
<reference evidence="10 11" key="1">
    <citation type="submission" date="2015-08" db="EMBL/GenBank/DDBJ databases">
        <title>Next Generation Sequencing and Analysis of the Genome of Puccinia sorghi L Schw, the Causal Agent of Maize Common Rust.</title>
        <authorList>
            <person name="Rochi L."/>
            <person name="Burguener G."/>
            <person name="Darino M."/>
            <person name="Turjanski A."/>
            <person name="Kreff E."/>
            <person name="Dieguez M.J."/>
            <person name="Sacco F."/>
        </authorList>
    </citation>
    <scope>NUCLEOTIDE SEQUENCE [LARGE SCALE GENOMIC DNA]</scope>
    <source>
        <strain evidence="10 11">RO10H11247</strain>
    </source>
</reference>
<dbReference type="InterPro" id="IPR007654">
    <property type="entry name" value="NAD-dep_histone_deAcase_SIR2_N"/>
</dbReference>